<accession>A0A844D9B1</accession>
<dbReference type="EMBL" id="WKJL01000004">
    <property type="protein sequence ID" value="MRW84180.1"/>
    <property type="molecule type" value="Genomic_DNA"/>
</dbReference>
<comment type="caution">
    <text evidence="5">The sequence shown here is derived from an EMBL/GenBank/DDBJ whole genome shotgun (WGS) entry which is preliminary data.</text>
</comment>
<evidence type="ECO:0000256" key="3">
    <source>
        <dbReference type="ARBA" id="ARBA00023002"/>
    </source>
</evidence>
<dbReference type="InterPro" id="IPR036291">
    <property type="entry name" value="NAD(P)-bd_dom_sf"/>
</dbReference>
<dbReference type="SUPFAM" id="SSF51735">
    <property type="entry name" value="NAD(P)-binding Rossmann-fold domains"/>
    <property type="match status" value="1"/>
</dbReference>
<evidence type="ECO:0000256" key="2">
    <source>
        <dbReference type="ARBA" id="ARBA00022857"/>
    </source>
</evidence>
<dbReference type="Proteomes" id="UP000439986">
    <property type="component" value="Unassembled WGS sequence"/>
</dbReference>
<dbReference type="CDD" id="cd05324">
    <property type="entry name" value="carb_red_PTCR-like_SDR_c"/>
    <property type="match status" value="1"/>
</dbReference>
<dbReference type="AlphaFoldDB" id="A0A844D9B1"/>
<dbReference type="PANTHER" id="PTHR43490">
    <property type="entry name" value="(+)-NEOMENTHOL DEHYDROGENASE"/>
    <property type="match status" value="1"/>
</dbReference>
<dbReference type="RefSeq" id="WP_154357231.1">
    <property type="nucleotide sequence ID" value="NZ_WKJL01000004.1"/>
</dbReference>
<dbReference type="InterPro" id="IPR002347">
    <property type="entry name" value="SDR_fam"/>
</dbReference>
<keyword evidence="2" id="KW-0521">NADP</keyword>
<comment type="similarity">
    <text evidence="1 4">Belongs to the short-chain dehydrogenases/reductases (SDR) family.</text>
</comment>
<evidence type="ECO:0000256" key="4">
    <source>
        <dbReference type="RuleBase" id="RU000363"/>
    </source>
</evidence>
<reference evidence="5 6" key="1">
    <citation type="submission" date="2019-11" db="EMBL/GenBank/DDBJ databases">
        <title>Novel species isolated from a subtropical stream in China.</title>
        <authorList>
            <person name="Lu H."/>
        </authorList>
    </citation>
    <scope>NUCLEOTIDE SEQUENCE [LARGE SCALE GENOMIC DNA]</scope>
    <source>
        <strain evidence="5 6">FT26W</strain>
    </source>
</reference>
<evidence type="ECO:0000256" key="1">
    <source>
        <dbReference type="ARBA" id="ARBA00006484"/>
    </source>
</evidence>
<organism evidence="5 6">
    <name type="scientific">Duganella aquatilis</name>
    <dbReference type="NCBI Taxonomy" id="2666082"/>
    <lineage>
        <taxon>Bacteria</taxon>
        <taxon>Pseudomonadati</taxon>
        <taxon>Pseudomonadota</taxon>
        <taxon>Betaproteobacteria</taxon>
        <taxon>Burkholderiales</taxon>
        <taxon>Oxalobacteraceae</taxon>
        <taxon>Telluria group</taxon>
        <taxon>Duganella</taxon>
    </lineage>
</organism>
<dbReference type="GO" id="GO:0016616">
    <property type="term" value="F:oxidoreductase activity, acting on the CH-OH group of donors, NAD or NADP as acceptor"/>
    <property type="evidence" value="ECO:0007669"/>
    <property type="project" value="InterPro"/>
</dbReference>
<keyword evidence="3" id="KW-0560">Oxidoreductase</keyword>
<keyword evidence="6" id="KW-1185">Reference proteome</keyword>
<dbReference type="Gene3D" id="3.40.50.720">
    <property type="entry name" value="NAD(P)-binding Rossmann-like Domain"/>
    <property type="match status" value="1"/>
</dbReference>
<evidence type="ECO:0000313" key="5">
    <source>
        <dbReference type="EMBL" id="MRW84180.1"/>
    </source>
</evidence>
<dbReference type="InterPro" id="IPR045313">
    <property type="entry name" value="CBR1-like"/>
</dbReference>
<sequence length="251" mass="26578">MTHVPKQKIAFITGGNRGIGFETARQLGQAGALPVIGARSEQAGREAVEQLRADGIAAQWLLFDVTRYADHQRAYDHFHALAGRLDILVNNAGVYLEGETGVKDLYNAADVPEAVLRQTMEANFFAPVLLTQTLLPLLQRSAAGRIVNLSSILASLTLHRDPSSPIYSANSVAYDTSKTALNGYTVHLAKALAGTPVKANAAHPGWVQTSMGGSAAPMAVADGARTSVQLALLPDDGPSGGFFHLGEVLPW</sequence>
<proteinExistence type="inferred from homology"/>
<dbReference type="PANTHER" id="PTHR43490:SF99">
    <property type="entry name" value="SHORT-CHAIN DEHYDROGENASE_REDUCTASE"/>
    <property type="match status" value="1"/>
</dbReference>
<protein>
    <submittedName>
        <fullName evidence="5">SDR family NAD(P)-dependent oxidoreductase</fullName>
    </submittedName>
</protein>
<evidence type="ECO:0000313" key="6">
    <source>
        <dbReference type="Proteomes" id="UP000439986"/>
    </source>
</evidence>
<dbReference type="Pfam" id="PF00106">
    <property type="entry name" value="adh_short"/>
    <property type="match status" value="1"/>
</dbReference>
<dbReference type="PRINTS" id="PR00080">
    <property type="entry name" value="SDRFAMILY"/>
</dbReference>
<name>A0A844D9B1_9BURK</name>
<gene>
    <name evidence="5" type="ORF">GJ698_08715</name>
</gene>
<dbReference type="PRINTS" id="PR00081">
    <property type="entry name" value="GDHRDH"/>
</dbReference>